<comment type="caution">
    <text evidence="2">The sequence shown here is derived from an EMBL/GenBank/DDBJ whole genome shotgun (WGS) entry which is preliminary data.</text>
</comment>
<evidence type="ECO:0000313" key="2">
    <source>
        <dbReference type="EMBL" id="CAD6949158.1"/>
    </source>
</evidence>
<feature type="transmembrane region" description="Helical" evidence="1">
    <location>
        <begin position="6"/>
        <end position="33"/>
    </location>
</feature>
<keyword evidence="1" id="KW-0812">Transmembrane</keyword>
<name>A0A9N8LY59_9BASI</name>
<reference evidence="2 3" key="1">
    <citation type="submission" date="2020-10" db="EMBL/GenBank/DDBJ databases">
        <authorList>
            <person name="Sedaghatjoo S."/>
        </authorList>
    </citation>
    <scope>NUCLEOTIDE SEQUENCE [LARGE SCALE GENOMIC DNA]</scope>
    <source>
        <strain evidence="2 3">LLFL</strain>
    </source>
</reference>
<sequence length="417" mass="46565">MTVWYLPSWILVTIRLTIVLLSVYLVLCFIVILKSFRRRSPWVLRFGEGEKRSLVVPHAHNCWTVCCMLYYCLVLACMCGSLFSIEKQEPVLHVPFWAICICMPVALGGWIQIWGFIVAAVPRRLTGALTSHKISARVLNAICFGLPPLAFILLIVPTAISDHYWHRVVTKEWPAFRDRYLDETELSHEMLVDAQKIWNSLLRSSLMLSIACIAWFIIGTALASLYTGVVWRTVRSLQDFLATQEAIHGRTNASSTSTGSASRPQFWPFSKKHTESSTAQKNPVPVPVWRPEDSSETMINMGHQHARHVLTCFIVQCSGILVGGIGMLVLAVGIAATLYPSMEQQTRAPRAAVLPIAAAVLGYVTLVFGAVNLISVAYSSFEAPFTDLLKANVSATESLLPRNAKYPTSWFPERQKE</sequence>
<feature type="transmembrane region" description="Helical" evidence="1">
    <location>
        <begin position="62"/>
        <end position="84"/>
    </location>
</feature>
<keyword evidence="1" id="KW-0472">Membrane</keyword>
<keyword evidence="1" id="KW-1133">Transmembrane helix</keyword>
<dbReference type="Proteomes" id="UP000836404">
    <property type="component" value="Unassembled WGS sequence"/>
</dbReference>
<gene>
    <name evidence="2" type="ORF">JKILLFL_G5205</name>
</gene>
<evidence type="ECO:0000256" key="1">
    <source>
        <dbReference type="SAM" id="Phobius"/>
    </source>
</evidence>
<organism evidence="2 3">
    <name type="scientific">Tilletia laevis</name>
    <dbReference type="NCBI Taxonomy" id="157183"/>
    <lineage>
        <taxon>Eukaryota</taxon>
        <taxon>Fungi</taxon>
        <taxon>Dikarya</taxon>
        <taxon>Basidiomycota</taxon>
        <taxon>Ustilaginomycotina</taxon>
        <taxon>Exobasidiomycetes</taxon>
        <taxon>Tilletiales</taxon>
        <taxon>Tilletiaceae</taxon>
        <taxon>Tilletia</taxon>
    </lineage>
</organism>
<feature type="transmembrane region" description="Helical" evidence="1">
    <location>
        <begin position="138"/>
        <end position="160"/>
    </location>
</feature>
<evidence type="ECO:0008006" key="4">
    <source>
        <dbReference type="Google" id="ProtNLM"/>
    </source>
</evidence>
<proteinExistence type="predicted"/>
<feature type="transmembrane region" description="Helical" evidence="1">
    <location>
        <begin position="96"/>
        <end position="117"/>
    </location>
</feature>
<evidence type="ECO:0000313" key="3">
    <source>
        <dbReference type="Proteomes" id="UP000836404"/>
    </source>
</evidence>
<feature type="transmembrane region" description="Helical" evidence="1">
    <location>
        <begin position="309"/>
        <end position="339"/>
    </location>
</feature>
<accession>A0A9N8LY59</accession>
<dbReference type="EMBL" id="CAJHJF010005315">
    <property type="protein sequence ID" value="CAD6949158.1"/>
    <property type="molecule type" value="Genomic_DNA"/>
</dbReference>
<dbReference type="AlphaFoldDB" id="A0A9N8LY59"/>
<feature type="transmembrane region" description="Helical" evidence="1">
    <location>
        <begin position="206"/>
        <end position="231"/>
    </location>
</feature>
<feature type="transmembrane region" description="Helical" evidence="1">
    <location>
        <begin position="351"/>
        <end position="374"/>
    </location>
</feature>
<protein>
    <recommendedName>
        <fullName evidence="4">Transmembrane protein</fullName>
    </recommendedName>
</protein>
<keyword evidence="3" id="KW-1185">Reference proteome</keyword>